<evidence type="ECO:0000256" key="3">
    <source>
        <dbReference type="ARBA" id="ARBA00022490"/>
    </source>
</evidence>
<evidence type="ECO:0000256" key="10">
    <source>
        <dbReference type="SAM" id="MobiDB-lite"/>
    </source>
</evidence>
<evidence type="ECO:0000256" key="2">
    <source>
        <dbReference type="ARBA" id="ARBA00004245"/>
    </source>
</evidence>
<dbReference type="InParanoid" id="A0A1X7SR75"/>
<dbReference type="eggNOG" id="ENOG502QUZQ">
    <property type="taxonomic scope" value="Eukaryota"/>
</dbReference>
<dbReference type="AlphaFoldDB" id="A0A1X7SR75"/>
<evidence type="ECO:0000256" key="5">
    <source>
        <dbReference type="ARBA" id="ARBA00022737"/>
    </source>
</evidence>
<reference evidence="11" key="1">
    <citation type="submission" date="2017-05" db="UniProtKB">
        <authorList>
            <consortium name="EnsemblMetazoa"/>
        </authorList>
    </citation>
    <scope>IDENTIFICATION</scope>
</reference>
<keyword evidence="3" id="KW-0963">Cytoplasm</keyword>
<evidence type="ECO:0000256" key="6">
    <source>
        <dbReference type="ARBA" id="ARBA00023054"/>
    </source>
</evidence>
<sequence>MPLKRFGTGLEINQFTCGQFQCGLNRLISNHLRRCHLPVLVLAAVTALERNGGGEGEDGKGKDDDYQLSDLEALMSSEEEVLKIYRQDSLLADIEELVKSFDDTVVHLRHEKSLLDVVMKLTELKHLTQFEELELLKEFEKRETNFTTKYRTKKKERGDLEVKIEEIEWEVQEKEKLVSVLQEQEKALDHEFMEAMGENNKFKDFLLKVYRKKIKRAKQKQGETEDSDDEDKDEDDESDSDDMSSTDEESDEEGLDDSVCPPGCDQT</sequence>
<evidence type="ECO:0000256" key="8">
    <source>
        <dbReference type="ARBA" id="ARBA00023273"/>
    </source>
</evidence>
<dbReference type="GO" id="GO:0005856">
    <property type="term" value="C:cytoskeleton"/>
    <property type="evidence" value="ECO:0007669"/>
    <property type="project" value="UniProtKB-SubCell"/>
</dbReference>
<organism evidence="11">
    <name type="scientific">Amphimedon queenslandica</name>
    <name type="common">Sponge</name>
    <dbReference type="NCBI Taxonomy" id="400682"/>
    <lineage>
        <taxon>Eukaryota</taxon>
        <taxon>Metazoa</taxon>
        <taxon>Porifera</taxon>
        <taxon>Demospongiae</taxon>
        <taxon>Heteroscleromorpha</taxon>
        <taxon>Haplosclerida</taxon>
        <taxon>Niphatidae</taxon>
        <taxon>Amphimedon</taxon>
    </lineage>
</organism>
<evidence type="ECO:0000256" key="4">
    <source>
        <dbReference type="ARBA" id="ARBA00022574"/>
    </source>
</evidence>
<protein>
    <submittedName>
        <fullName evidence="11">Uncharacterized protein</fullName>
    </submittedName>
</protein>
<comment type="subcellular location">
    <subcellularLocation>
        <location evidence="1">Cell projection</location>
        <location evidence="1">Cilium</location>
    </subcellularLocation>
    <subcellularLocation>
        <location evidence="2">Cytoplasm</location>
        <location evidence="2">Cytoskeleton</location>
    </subcellularLocation>
</comment>
<keyword evidence="6 9" id="KW-0175">Coiled coil</keyword>
<dbReference type="EnsemblMetazoa" id="Aqu2.1.04626_001">
    <property type="protein sequence ID" value="Aqu2.1.04626_001"/>
    <property type="gene ID" value="Aqu2.1.04626"/>
</dbReference>
<evidence type="ECO:0000256" key="7">
    <source>
        <dbReference type="ARBA" id="ARBA00023212"/>
    </source>
</evidence>
<dbReference type="PANTHER" id="PTHR14885:SF3">
    <property type="entry name" value="CILIA- AND FLAGELLA-ASSOCIATED PROTEIN 44"/>
    <property type="match status" value="1"/>
</dbReference>
<dbReference type="PANTHER" id="PTHR14885">
    <property type="entry name" value="CILIA- AND FLAGELLA-ASSOCIATED PROTEIN 43-RELATED"/>
    <property type="match status" value="1"/>
</dbReference>
<dbReference type="GO" id="GO:0005929">
    <property type="term" value="C:cilium"/>
    <property type="evidence" value="ECO:0007669"/>
    <property type="project" value="UniProtKB-SubCell"/>
</dbReference>
<keyword evidence="7" id="KW-0206">Cytoskeleton</keyword>
<accession>A0A1X7SR75</accession>
<keyword evidence="4" id="KW-0853">WD repeat</keyword>
<feature type="coiled-coil region" evidence="9">
    <location>
        <begin position="157"/>
        <end position="191"/>
    </location>
</feature>
<feature type="region of interest" description="Disordered" evidence="10">
    <location>
        <begin position="215"/>
        <end position="267"/>
    </location>
</feature>
<keyword evidence="5" id="KW-0677">Repeat</keyword>
<keyword evidence="8" id="KW-0966">Cell projection</keyword>
<dbReference type="STRING" id="400682.A0A1X7SR75"/>
<evidence type="ECO:0000256" key="1">
    <source>
        <dbReference type="ARBA" id="ARBA00004138"/>
    </source>
</evidence>
<dbReference type="OrthoDB" id="1935234at2759"/>
<name>A0A1X7SR75_AMPQE</name>
<evidence type="ECO:0000256" key="9">
    <source>
        <dbReference type="SAM" id="Coils"/>
    </source>
</evidence>
<proteinExistence type="predicted"/>
<feature type="compositionally biased region" description="Acidic residues" evidence="10">
    <location>
        <begin position="224"/>
        <end position="256"/>
    </location>
</feature>
<evidence type="ECO:0000313" key="11">
    <source>
        <dbReference type="EnsemblMetazoa" id="Aqu2.1.04626_001"/>
    </source>
</evidence>